<gene>
    <name evidence="2" type="ORF">EPUL_003594</name>
</gene>
<proteinExistence type="predicted"/>
<feature type="region of interest" description="Disordered" evidence="1">
    <location>
        <begin position="225"/>
        <end position="247"/>
    </location>
</feature>
<protein>
    <recommendedName>
        <fullName evidence="4">Gastric mucin-like protein</fullName>
    </recommendedName>
</protein>
<dbReference type="STRING" id="225359.A0A2S4PTS7"/>
<evidence type="ECO:0000256" key="1">
    <source>
        <dbReference type="SAM" id="MobiDB-lite"/>
    </source>
</evidence>
<dbReference type="AlphaFoldDB" id="A0A2S4PTS7"/>
<accession>A0A2S4PTS7</accession>
<evidence type="ECO:0000313" key="2">
    <source>
        <dbReference type="EMBL" id="POS85431.1"/>
    </source>
</evidence>
<evidence type="ECO:0000313" key="3">
    <source>
        <dbReference type="Proteomes" id="UP000237438"/>
    </source>
</evidence>
<name>A0A2S4PTS7_9PEZI</name>
<feature type="compositionally biased region" description="Low complexity" evidence="1">
    <location>
        <begin position="290"/>
        <end position="307"/>
    </location>
</feature>
<sequence length="1044" mass="116497">MRSKMAFQKAASEEFGLAEVTMLNPRNLDVNGKLIALEGESEVISTHIRLLPPSHKILVFPTLQDCTTKVNDPENFDPRLFIRNVFAAFTRRLDIANSFLQASEPEHPRLVFMNGGSIRARTICIEGICTNLTAGDVKVAETIFNDLTKDGLIGLIRKLAETSNQSPNDQDTIDRVAENVVTDDHKKVDTDETTKNSPQLNRSRPEMLSLEKKFLGEEISHIGNCSSPGSTSFRHESSTNDGTNKIQTSYRFDNKNFQKEKSISIDEDKIVKTTFTLVSRETTPSRDQAPIISPTCLTPSTTTPSIPGAYLQDSKDDSRRNSNLLDMKIDDLSFPSTPTTVERITFTPQKFDDYTPRPRRPHSAIETYVFRDYAQIPLPSVSDLHLRKRPQFLRELNASNFASFSSNSSRADNPLSQLMNSQASNSSLHKLAKEKRAYVDRGCSTEEPFGEISDVEDEPYVPIFEVVEDLIIHFTGSVEDVVFNNVLRSYQAGKLPAHRPISLSESSKRHNEALSRPKTSYTKEGRFSTQNNTTHTNKITSIGSKSINSEFFEESKHLPPTPAITPPKISESDKKAKTKTLTFSAANSSNLISAHNCFRRLLSSHLTAGKNGYSQYYQPVPVQVDRLWKPVFGNWNVSECVLKKTTIDQIIALGCASTVESEFMSQITGIVERLGSKRSGQSRSDKIDVSYLISNAMQNLNAMTFNEYITDPQPEPSVIATLLVPQLESYFAYHSSTQVLVLQFSSSQLPIIFALREILGNTLFKIAGISTDSNTNSTQYPPSPVSPNPLLNEAVPSRNENNTFMKYGNHFSSNQTSDYFVPPSPSTVSNIEVEENFSGADFILSNLASNEEITRFISDIRQILVEKSSFYLPEPEPEPRTIVQVVEKYITAPPLPVTRPSSQHRSSIVEGNLQDGVYKANSRRQSTKPSRHSNNGIHTPLSEFIAKRNYAASIASSRRTYASSISELEGWENFEIGDDESDFDEYDRMILGSKMTALILGKQLFNGGNQTEISRQGVASKRKALKWLVCGAVSLELDGMEYLT</sequence>
<evidence type="ECO:0008006" key="4">
    <source>
        <dbReference type="Google" id="ProtNLM"/>
    </source>
</evidence>
<dbReference type="Proteomes" id="UP000237438">
    <property type="component" value="Unassembled WGS sequence"/>
</dbReference>
<feature type="compositionally biased region" description="Polar residues" evidence="1">
    <location>
        <begin position="527"/>
        <end position="539"/>
    </location>
</feature>
<feature type="non-terminal residue" evidence="2">
    <location>
        <position position="1044"/>
    </location>
</feature>
<comment type="caution">
    <text evidence="2">The sequence shown here is derived from an EMBL/GenBank/DDBJ whole genome shotgun (WGS) entry which is preliminary data.</text>
</comment>
<feature type="region of interest" description="Disordered" evidence="1">
    <location>
        <begin position="501"/>
        <end position="539"/>
    </location>
</feature>
<feature type="region of interest" description="Disordered" evidence="1">
    <location>
        <begin position="281"/>
        <end position="321"/>
    </location>
</feature>
<feature type="compositionally biased region" description="Basic and acidic residues" evidence="1">
    <location>
        <begin position="506"/>
        <end position="526"/>
    </location>
</feature>
<keyword evidence="3" id="KW-1185">Reference proteome</keyword>
<dbReference type="OrthoDB" id="5401106at2759"/>
<dbReference type="EMBL" id="PEDP01000606">
    <property type="protein sequence ID" value="POS85431.1"/>
    <property type="molecule type" value="Genomic_DNA"/>
</dbReference>
<organism evidence="2 3">
    <name type="scientific">Erysiphe pulchra</name>
    <dbReference type="NCBI Taxonomy" id="225359"/>
    <lineage>
        <taxon>Eukaryota</taxon>
        <taxon>Fungi</taxon>
        <taxon>Dikarya</taxon>
        <taxon>Ascomycota</taxon>
        <taxon>Pezizomycotina</taxon>
        <taxon>Leotiomycetes</taxon>
        <taxon>Erysiphales</taxon>
        <taxon>Erysiphaceae</taxon>
        <taxon>Erysiphe</taxon>
    </lineage>
</organism>
<reference evidence="2 3" key="1">
    <citation type="submission" date="2017-10" db="EMBL/GenBank/DDBJ databases">
        <title>Development of genomic resources for the powdery mildew, Erysiphe pulchra.</title>
        <authorList>
            <person name="Wadl P.A."/>
            <person name="Mack B.M."/>
            <person name="Moore G."/>
            <person name="Beltz S.B."/>
        </authorList>
    </citation>
    <scope>NUCLEOTIDE SEQUENCE [LARGE SCALE GENOMIC DNA]</scope>
    <source>
        <strain evidence="2">Cflorida</strain>
    </source>
</reference>